<reference evidence="1 2" key="1">
    <citation type="journal article" date="2020" name="ISME J.">
        <title>Uncovering the hidden diversity of litter-decomposition mechanisms in mushroom-forming fungi.</title>
        <authorList>
            <person name="Floudas D."/>
            <person name="Bentzer J."/>
            <person name="Ahren D."/>
            <person name="Johansson T."/>
            <person name="Persson P."/>
            <person name="Tunlid A."/>
        </authorList>
    </citation>
    <scope>NUCLEOTIDE SEQUENCE [LARGE SCALE GENOMIC DNA]</scope>
    <source>
        <strain evidence="1 2">CBS 291.85</strain>
    </source>
</reference>
<evidence type="ECO:0000313" key="2">
    <source>
        <dbReference type="Proteomes" id="UP000559256"/>
    </source>
</evidence>
<comment type="caution">
    <text evidence="1">The sequence shown here is derived from an EMBL/GenBank/DDBJ whole genome shotgun (WGS) entry which is preliminary data.</text>
</comment>
<dbReference type="Proteomes" id="UP000559256">
    <property type="component" value="Unassembled WGS sequence"/>
</dbReference>
<gene>
    <name evidence="1" type="ORF">D9758_008038</name>
</gene>
<name>A0A8H5D148_9AGAR</name>
<accession>A0A8H5D148</accession>
<dbReference type="AlphaFoldDB" id="A0A8H5D148"/>
<protein>
    <submittedName>
        <fullName evidence="1">Uncharacterized protein</fullName>
    </submittedName>
</protein>
<dbReference type="OrthoDB" id="2750929at2759"/>
<keyword evidence="2" id="KW-1185">Reference proteome</keyword>
<proteinExistence type="predicted"/>
<organism evidence="1 2">
    <name type="scientific">Tetrapyrgos nigripes</name>
    <dbReference type="NCBI Taxonomy" id="182062"/>
    <lineage>
        <taxon>Eukaryota</taxon>
        <taxon>Fungi</taxon>
        <taxon>Dikarya</taxon>
        <taxon>Basidiomycota</taxon>
        <taxon>Agaricomycotina</taxon>
        <taxon>Agaricomycetes</taxon>
        <taxon>Agaricomycetidae</taxon>
        <taxon>Agaricales</taxon>
        <taxon>Marasmiineae</taxon>
        <taxon>Marasmiaceae</taxon>
        <taxon>Tetrapyrgos</taxon>
    </lineage>
</organism>
<evidence type="ECO:0000313" key="1">
    <source>
        <dbReference type="EMBL" id="KAF5351288.1"/>
    </source>
</evidence>
<dbReference type="EMBL" id="JAACJM010000071">
    <property type="protein sequence ID" value="KAF5351288.1"/>
    <property type="molecule type" value="Genomic_DNA"/>
</dbReference>
<sequence>MLRVLSPLKHHIQNELGWIIRREFSTSQTLLYEKPRILSSLWPDKLTKNDYRTISLLKRAVINYGKVRCADLYWQSSERRNVVRFPAKTSGFFYYHLPTNAPLFAGGLRFRICPSEYKDPKLFHDGSDLLKPNGLPWEVSNWAFALHQKLQPLGEAMVRTNVIRPGALELCNTLASRASLQQHPSNPVVYSFKQPIPMKMRSDTQVHIWIANEEKMTRLVLDTDIIEPFNVLSNEPKGGAAHAHICFDLEGDELVLRLLSVPPEYVGKTKHNVGDAIPYKPPSPNASDILKSFLPTSA</sequence>